<feature type="region of interest" description="Disordered" evidence="4">
    <location>
        <begin position="1"/>
        <end position="33"/>
    </location>
</feature>
<protein>
    <recommendedName>
        <fullName evidence="7">Chlorite dismutase</fullName>
    </recommendedName>
</protein>
<dbReference type="STRING" id="52.CMC5_056930"/>
<dbReference type="GO" id="GO:0016491">
    <property type="term" value="F:oxidoreductase activity"/>
    <property type="evidence" value="ECO:0007669"/>
    <property type="project" value="InterPro"/>
</dbReference>
<organism evidence="5 6">
    <name type="scientific">Chondromyces crocatus</name>
    <dbReference type="NCBI Taxonomy" id="52"/>
    <lineage>
        <taxon>Bacteria</taxon>
        <taxon>Pseudomonadati</taxon>
        <taxon>Myxococcota</taxon>
        <taxon>Polyangia</taxon>
        <taxon>Polyangiales</taxon>
        <taxon>Polyangiaceae</taxon>
        <taxon>Chondromyces</taxon>
    </lineage>
</organism>
<keyword evidence="2" id="KW-0479">Metal-binding</keyword>
<evidence type="ECO:0000256" key="1">
    <source>
        <dbReference type="ARBA" id="ARBA00022617"/>
    </source>
</evidence>
<proteinExistence type="predicted"/>
<gene>
    <name evidence="5" type="ORF">CMC5_056930</name>
</gene>
<evidence type="ECO:0000256" key="4">
    <source>
        <dbReference type="SAM" id="MobiDB-lite"/>
    </source>
</evidence>
<dbReference type="Pfam" id="PF06778">
    <property type="entry name" value="Chlor_dismutase"/>
    <property type="match status" value="1"/>
</dbReference>
<name>A0A0K1EKU0_CHOCO</name>
<evidence type="ECO:0000313" key="5">
    <source>
        <dbReference type="EMBL" id="AKT41485.1"/>
    </source>
</evidence>
<evidence type="ECO:0000313" key="6">
    <source>
        <dbReference type="Proteomes" id="UP000067626"/>
    </source>
</evidence>
<keyword evidence="1" id="KW-0349">Heme</keyword>
<dbReference type="InterPro" id="IPR010644">
    <property type="entry name" value="ChdC/CLD"/>
</dbReference>
<dbReference type="EMBL" id="CP012159">
    <property type="protein sequence ID" value="AKT41485.1"/>
    <property type="molecule type" value="Genomic_DNA"/>
</dbReference>
<evidence type="ECO:0008006" key="7">
    <source>
        <dbReference type="Google" id="ProtNLM"/>
    </source>
</evidence>
<dbReference type="GO" id="GO:0020037">
    <property type="term" value="F:heme binding"/>
    <property type="evidence" value="ECO:0007669"/>
    <property type="project" value="InterPro"/>
</dbReference>
<sequence length="257" mass="28507">MSEPTPPRPPGHGEHELPRVDVNERGAPRDGQPQEMNRRLFMQLLVFRCPAQTAPAGVALSVGRAVQEAGVSVVVYEDVNDPRGIGLLTWSEDPAVFVDRVRPAVNSLEAGVLDLRSDLTMFGRSYSTGYENDLAFWLLDRPAQTVLNPAWPWAVWYPLRRSGAFARLEGREQGAILREHGTIGRAYGAQDLAHDIRLACHGLDTNDNEFVIGLVGKELHPLSHVVQTMRKTRQTSEYISQMGPFFVGRAAFRAAAR</sequence>
<accession>A0A0K1EKU0</accession>
<dbReference type="OrthoDB" id="272164at2"/>
<keyword evidence="3" id="KW-0408">Iron</keyword>
<keyword evidence="6" id="KW-1185">Reference proteome</keyword>
<evidence type="ECO:0000256" key="2">
    <source>
        <dbReference type="ARBA" id="ARBA00022723"/>
    </source>
</evidence>
<dbReference type="KEGG" id="ccro:CMC5_056930"/>
<dbReference type="AlphaFoldDB" id="A0A0K1EKU0"/>
<dbReference type="GO" id="GO:0046872">
    <property type="term" value="F:metal ion binding"/>
    <property type="evidence" value="ECO:0007669"/>
    <property type="project" value="UniProtKB-KW"/>
</dbReference>
<feature type="compositionally biased region" description="Pro residues" evidence="4">
    <location>
        <begin position="1"/>
        <end position="10"/>
    </location>
</feature>
<dbReference type="Proteomes" id="UP000067626">
    <property type="component" value="Chromosome"/>
</dbReference>
<dbReference type="Gene3D" id="3.30.70.1030">
    <property type="entry name" value="Apc35880, domain 1"/>
    <property type="match status" value="1"/>
</dbReference>
<reference evidence="5 6" key="1">
    <citation type="submission" date="2015-07" db="EMBL/GenBank/DDBJ databases">
        <title>Genome analysis of myxobacterium Chondromyces crocatus Cm c5 reveals a high potential for natural compound synthesis and the genetic basis for the loss of fruiting body formation.</title>
        <authorList>
            <person name="Zaburannyi N."/>
            <person name="Bunk B."/>
            <person name="Maier J."/>
            <person name="Overmann J."/>
            <person name="Mueller R."/>
        </authorList>
    </citation>
    <scope>NUCLEOTIDE SEQUENCE [LARGE SCALE GENOMIC DNA]</scope>
    <source>
        <strain evidence="5 6">Cm c5</strain>
    </source>
</reference>
<dbReference type="SUPFAM" id="SSF54909">
    <property type="entry name" value="Dimeric alpha+beta barrel"/>
    <property type="match status" value="1"/>
</dbReference>
<feature type="compositionally biased region" description="Basic and acidic residues" evidence="4">
    <location>
        <begin position="11"/>
        <end position="28"/>
    </location>
</feature>
<dbReference type="InterPro" id="IPR011008">
    <property type="entry name" value="Dimeric_a/b-barrel"/>
</dbReference>
<dbReference type="RefSeq" id="WP_050433268.1">
    <property type="nucleotide sequence ID" value="NZ_CP012159.1"/>
</dbReference>
<evidence type="ECO:0000256" key="3">
    <source>
        <dbReference type="ARBA" id="ARBA00023004"/>
    </source>
</evidence>